<evidence type="ECO:0000256" key="6">
    <source>
        <dbReference type="ARBA" id="ARBA00022598"/>
    </source>
</evidence>
<comment type="pathway">
    <text evidence="14">Cell wall biogenesis; peptidoglycan biosynthesis.</text>
</comment>
<keyword evidence="11 14" id="KW-0573">Peptidoglycan synthesis</keyword>
<dbReference type="GO" id="GO:0008360">
    <property type="term" value="P:regulation of cell shape"/>
    <property type="evidence" value="ECO:0007669"/>
    <property type="project" value="UniProtKB-KW"/>
</dbReference>
<evidence type="ECO:0000256" key="3">
    <source>
        <dbReference type="ARBA" id="ARBA00010871"/>
    </source>
</evidence>
<dbReference type="InterPro" id="IPR000291">
    <property type="entry name" value="D-Ala_lig_Van_CS"/>
</dbReference>
<comment type="similarity">
    <text evidence="3 14">Belongs to the D-alanine--D-alanine ligase family.</text>
</comment>
<evidence type="ECO:0000256" key="8">
    <source>
        <dbReference type="ARBA" id="ARBA00022741"/>
    </source>
</evidence>
<dbReference type="PANTHER" id="PTHR23132:SF23">
    <property type="entry name" value="D-ALANINE--D-ALANINE LIGASE B"/>
    <property type="match status" value="1"/>
</dbReference>
<dbReference type="NCBIfam" id="NF002527">
    <property type="entry name" value="PRK01966.1-3"/>
    <property type="match status" value="1"/>
</dbReference>
<dbReference type="RefSeq" id="WP_118354976.1">
    <property type="nucleotide sequence ID" value="NZ_BRDO01000031.1"/>
</dbReference>
<keyword evidence="9" id="KW-0067">ATP-binding</keyword>
<comment type="caution">
    <text evidence="17">The sequence shown here is derived from an EMBL/GenBank/DDBJ whole genome shotgun (WGS) entry which is preliminary data.</text>
</comment>
<keyword evidence="10 14" id="KW-0133">Cell shape</keyword>
<evidence type="ECO:0000256" key="2">
    <source>
        <dbReference type="ARBA" id="ARBA00004496"/>
    </source>
</evidence>
<feature type="binding site" evidence="16">
    <location>
        <position position="297"/>
    </location>
    <ligand>
        <name>Mg(2+)</name>
        <dbReference type="ChEBI" id="CHEBI:18420"/>
        <label>2</label>
    </ligand>
</feature>
<dbReference type="NCBIfam" id="NF002378">
    <property type="entry name" value="PRK01372.1"/>
    <property type="match status" value="1"/>
</dbReference>
<evidence type="ECO:0000313" key="18">
    <source>
        <dbReference type="Proteomes" id="UP000286598"/>
    </source>
</evidence>
<gene>
    <name evidence="14" type="primary">ddl</name>
    <name evidence="17" type="ORF">DW060_04685</name>
</gene>
<dbReference type="UniPathway" id="UPA00219"/>
<evidence type="ECO:0000256" key="14">
    <source>
        <dbReference type="HAMAP-Rule" id="MF_00047"/>
    </source>
</evidence>
<feature type="binding site" evidence="16">
    <location>
        <position position="297"/>
    </location>
    <ligand>
        <name>Mg(2+)</name>
        <dbReference type="ChEBI" id="CHEBI:18420"/>
        <label>1</label>
    </ligand>
</feature>
<evidence type="ECO:0000256" key="7">
    <source>
        <dbReference type="ARBA" id="ARBA00022723"/>
    </source>
</evidence>
<evidence type="ECO:0000256" key="1">
    <source>
        <dbReference type="ARBA" id="ARBA00001936"/>
    </source>
</evidence>
<keyword evidence="6 14" id="KW-0436">Ligase</keyword>
<comment type="cofactor">
    <cofactor evidence="16">
        <name>Mg(2+)</name>
        <dbReference type="ChEBI" id="CHEBI:18420"/>
    </cofactor>
    <cofactor evidence="16">
        <name>Mn(2+)</name>
        <dbReference type="ChEBI" id="CHEBI:29035"/>
    </cofactor>
    <text evidence="16">Binds 2 magnesium or manganese ions per subunit.</text>
</comment>
<keyword evidence="8" id="KW-0547">Nucleotide-binding</keyword>
<name>A0A3C0CCK9_9BACT</name>
<dbReference type="Gene3D" id="3.40.50.20">
    <property type="match status" value="1"/>
</dbReference>
<comment type="function">
    <text evidence="14">Cell wall formation.</text>
</comment>
<dbReference type="InterPro" id="IPR011761">
    <property type="entry name" value="ATP-grasp"/>
</dbReference>
<dbReference type="GO" id="GO:0008716">
    <property type="term" value="F:D-alanine-D-alanine ligase activity"/>
    <property type="evidence" value="ECO:0007669"/>
    <property type="project" value="UniProtKB-UniRule"/>
</dbReference>
<dbReference type="HAMAP" id="MF_00047">
    <property type="entry name" value="Dala_Dala_lig"/>
    <property type="match status" value="1"/>
</dbReference>
<sequence>MNTLKRNIAIVCGGDSSEHDVSMRSAQGLYSFFDKERYNIYIVDVKGQDWHVNLPNGTTAPIDKNDFSFVLDGKAVVFDYAYITIHGTPGENGVMQGYFELLHIPYSTSGVLVEAMTFDKYVLNNYLRGWGVNVAKSILVRRGEESKYSDEFIEKEIGMPCFVKPAADGSSFGVSKVKNVDQLAPALRVAFMESDEVMIESFMKGTEISIGCYKTREKSVVFPATEVVTSNEFFDYDAKYNGQVQEITPARIAPETAKRVAEEVSRIYDILHCNGIIRIDFIISKDADGNDKINMIEVNTTPGMTATSFIPQQVRAAGLDIKDVLTDIVENQFKC</sequence>
<reference evidence="17 18" key="1">
    <citation type="submission" date="2018-08" db="EMBL/GenBank/DDBJ databases">
        <title>A genome reference for cultivated species of the human gut microbiota.</title>
        <authorList>
            <person name="Zou Y."/>
            <person name="Xue W."/>
            <person name="Luo G."/>
        </authorList>
    </citation>
    <scope>NUCLEOTIDE SEQUENCE [LARGE SCALE GENOMIC DNA]</scope>
    <source>
        <strain evidence="17 18">AF42-9</strain>
    </source>
</reference>
<evidence type="ECO:0000256" key="15">
    <source>
        <dbReference type="PIRSR" id="PIRSR039102-1"/>
    </source>
</evidence>
<dbReference type="GO" id="GO:0046872">
    <property type="term" value="F:metal ion binding"/>
    <property type="evidence" value="ECO:0007669"/>
    <property type="project" value="UniProtKB-KW"/>
</dbReference>
<evidence type="ECO:0000256" key="11">
    <source>
        <dbReference type="ARBA" id="ARBA00022984"/>
    </source>
</evidence>
<dbReference type="SUPFAM" id="SSF52440">
    <property type="entry name" value="PreATP-grasp domain"/>
    <property type="match status" value="1"/>
</dbReference>
<dbReference type="PIRSF" id="PIRSF039102">
    <property type="entry name" value="Ddl/VanB"/>
    <property type="match status" value="1"/>
</dbReference>
<dbReference type="GO" id="GO:0005737">
    <property type="term" value="C:cytoplasm"/>
    <property type="evidence" value="ECO:0007669"/>
    <property type="project" value="UniProtKB-SubCell"/>
</dbReference>
<dbReference type="OrthoDB" id="9813261at2"/>
<proteinExistence type="inferred from homology"/>
<dbReference type="InterPro" id="IPR005905">
    <property type="entry name" value="D_ala_D_ala"/>
</dbReference>
<organism evidence="17 18">
    <name type="scientific">Leyella stercorea</name>
    <dbReference type="NCBI Taxonomy" id="363265"/>
    <lineage>
        <taxon>Bacteria</taxon>
        <taxon>Pseudomonadati</taxon>
        <taxon>Bacteroidota</taxon>
        <taxon>Bacteroidia</taxon>
        <taxon>Bacteroidales</taxon>
        <taxon>Prevotellaceae</taxon>
        <taxon>Leyella</taxon>
    </lineage>
</organism>
<dbReference type="EMBL" id="QRNO01000016">
    <property type="protein sequence ID" value="RHK51435.1"/>
    <property type="molecule type" value="Genomic_DNA"/>
</dbReference>
<evidence type="ECO:0000256" key="16">
    <source>
        <dbReference type="PIRSR" id="PIRSR039102-3"/>
    </source>
</evidence>
<comment type="cofactor">
    <cofactor evidence="1">
        <name>Mn(2+)</name>
        <dbReference type="ChEBI" id="CHEBI:29035"/>
    </cofactor>
</comment>
<comment type="catalytic activity">
    <reaction evidence="13 14">
        <text>2 D-alanine + ATP = D-alanyl-D-alanine + ADP + phosphate + H(+)</text>
        <dbReference type="Rhea" id="RHEA:11224"/>
        <dbReference type="ChEBI" id="CHEBI:15378"/>
        <dbReference type="ChEBI" id="CHEBI:30616"/>
        <dbReference type="ChEBI" id="CHEBI:43474"/>
        <dbReference type="ChEBI" id="CHEBI:57416"/>
        <dbReference type="ChEBI" id="CHEBI:57822"/>
        <dbReference type="ChEBI" id="CHEBI:456216"/>
        <dbReference type="EC" id="6.3.2.4"/>
    </reaction>
</comment>
<dbReference type="InterPro" id="IPR011127">
    <property type="entry name" value="Dala_Dala_lig_N"/>
</dbReference>
<keyword evidence="18" id="KW-1185">Reference proteome</keyword>
<keyword evidence="7 16" id="KW-0479">Metal-binding</keyword>
<keyword evidence="16" id="KW-0460">Magnesium</keyword>
<protein>
    <recommendedName>
        <fullName evidence="4 14">D-alanine--D-alanine ligase</fullName>
        <ecNumber evidence="4 14">6.3.2.4</ecNumber>
    </recommendedName>
    <alternativeName>
        <fullName evidence="14">D-Ala-D-Ala ligase</fullName>
    </alternativeName>
    <alternativeName>
        <fullName evidence="14">D-alanylalanine synthetase</fullName>
    </alternativeName>
</protein>
<dbReference type="GO" id="GO:0005524">
    <property type="term" value="F:ATP binding"/>
    <property type="evidence" value="ECO:0007669"/>
    <property type="project" value="UniProtKB-UniRule"/>
</dbReference>
<evidence type="ECO:0000256" key="12">
    <source>
        <dbReference type="ARBA" id="ARBA00023316"/>
    </source>
</evidence>
<evidence type="ECO:0000256" key="5">
    <source>
        <dbReference type="ARBA" id="ARBA00022490"/>
    </source>
</evidence>
<evidence type="ECO:0000256" key="13">
    <source>
        <dbReference type="ARBA" id="ARBA00047614"/>
    </source>
</evidence>
<evidence type="ECO:0000256" key="4">
    <source>
        <dbReference type="ARBA" id="ARBA00012216"/>
    </source>
</evidence>
<dbReference type="Pfam" id="PF07478">
    <property type="entry name" value="Dala_Dala_lig_C"/>
    <property type="match status" value="1"/>
</dbReference>
<feature type="binding site" evidence="16">
    <location>
        <position position="280"/>
    </location>
    <ligand>
        <name>Mg(2+)</name>
        <dbReference type="ChEBI" id="CHEBI:18420"/>
        <label>1</label>
    </ligand>
</feature>
<evidence type="ECO:0000256" key="9">
    <source>
        <dbReference type="ARBA" id="ARBA00022840"/>
    </source>
</evidence>
<dbReference type="InterPro" id="IPR011095">
    <property type="entry name" value="Dala_Dala_lig_C"/>
</dbReference>
<dbReference type="InterPro" id="IPR016185">
    <property type="entry name" value="PreATP-grasp_dom_sf"/>
</dbReference>
<evidence type="ECO:0000313" key="17">
    <source>
        <dbReference type="EMBL" id="RHK51435.1"/>
    </source>
</evidence>
<keyword evidence="16" id="KW-0464">Manganese</keyword>
<accession>A0A3C0CCK9</accession>
<dbReference type="Gene3D" id="3.30.470.20">
    <property type="entry name" value="ATP-grasp fold, B domain"/>
    <property type="match status" value="1"/>
</dbReference>
<comment type="subcellular location">
    <subcellularLocation>
        <location evidence="2 14">Cytoplasm</location>
    </subcellularLocation>
</comment>
<dbReference type="EC" id="6.3.2.4" evidence="4 14"/>
<dbReference type="PROSITE" id="PS00843">
    <property type="entry name" value="DALA_DALA_LIGASE_1"/>
    <property type="match status" value="1"/>
</dbReference>
<evidence type="ECO:0000256" key="10">
    <source>
        <dbReference type="ARBA" id="ARBA00022960"/>
    </source>
</evidence>
<feature type="binding site" evidence="16">
    <location>
        <position position="299"/>
    </location>
    <ligand>
        <name>Mg(2+)</name>
        <dbReference type="ChEBI" id="CHEBI:18420"/>
        <label>2</label>
    </ligand>
</feature>
<dbReference type="SUPFAM" id="SSF56059">
    <property type="entry name" value="Glutathione synthetase ATP-binding domain-like"/>
    <property type="match status" value="1"/>
</dbReference>
<feature type="active site" evidence="15">
    <location>
        <position position="170"/>
    </location>
</feature>
<dbReference type="GO" id="GO:0009252">
    <property type="term" value="P:peptidoglycan biosynthetic process"/>
    <property type="evidence" value="ECO:0007669"/>
    <property type="project" value="UniProtKB-UniRule"/>
</dbReference>
<keyword evidence="5 14" id="KW-0963">Cytoplasm</keyword>
<dbReference type="Gene3D" id="3.30.1490.20">
    <property type="entry name" value="ATP-grasp fold, A domain"/>
    <property type="match status" value="1"/>
</dbReference>
<feature type="active site" evidence="15">
    <location>
        <position position="18"/>
    </location>
</feature>
<dbReference type="NCBIfam" id="TIGR01205">
    <property type="entry name" value="D_ala_D_alaTIGR"/>
    <property type="match status" value="1"/>
</dbReference>
<dbReference type="Proteomes" id="UP000286598">
    <property type="component" value="Unassembled WGS sequence"/>
</dbReference>
<dbReference type="InterPro" id="IPR013815">
    <property type="entry name" value="ATP_grasp_subdomain_1"/>
</dbReference>
<dbReference type="GO" id="GO:0071555">
    <property type="term" value="P:cell wall organization"/>
    <property type="evidence" value="ECO:0007669"/>
    <property type="project" value="UniProtKB-KW"/>
</dbReference>
<feature type="active site" evidence="15">
    <location>
        <position position="308"/>
    </location>
</feature>
<dbReference type="PROSITE" id="PS50975">
    <property type="entry name" value="ATP_GRASP"/>
    <property type="match status" value="1"/>
</dbReference>
<dbReference type="PANTHER" id="PTHR23132">
    <property type="entry name" value="D-ALANINE--D-ALANINE LIGASE"/>
    <property type="match status" value="1"/>
</dbReference>
<keyword evidence="12 14" id="KW-0961">Cell wall biogenesis/degradation</keyword>
<dbReference type="AlphaFoldDB" id="A0A3C0CCK9"/>
<dbReference type="Pfam" id="PF01820">
    <property type="entry name" value="Dala_Dala_lig_N"/>
    <property type="match status" value="1"/>
</dbReference>